<accession>A0A3E0WLM5</accession>
<dbReference type="PRINTS" id="PR00081">
    <property type="entry name" value="GDHRDH"/>
</dbReference>
<name>A0A3E0WLM5_9GAMM</name>
<comment type="similarity">
    <text evidence="1 2">Belongs to the short-chain dehydrogenases/reductases (SDR) family.</text>
</comment>
<dbReference type="InterPro" id="IPR020904">
    <property type="entry name" value="Sc_DH/Rdtase_CS"/>
</dbReference>
<dbReference type="InterPro" id="IPR002347">
    <property type="entry name" value="SDR_fam"/>
</dbReference>
<dbReference type="CDD" id="cd05233">
    <property type="entry name" value="SDR_c"/>
    <property type="match status" value="1"/>
</dbReference>
<dbReference type="PROSITE" id="PS00061">
    <property type="entry name" value="ADH_SHORT"/>
    <property type="match status" value="1"/>
</dbReference>
<evidence type="ECO:0000313" key="4">
    <source>
        <dbReference type="Proteomes" id="UP000256763"/>
    </source>
</evidence>
<gene>
    <name evidence="3" type="ORF">CAL65_18285</name>
</gene>
<dbReference type="Pfam" id="PF00106">
    <property type="entry name" value="adh_short"/>
    <property type="match status" value="1"/>
</dbReference>
<dbReference type="Gene3D" id="3.40.50.720">
    <property type="entry name" value="NAD(P)-binding Rossmann-like Domain"/>
    <property type="match status" value="1"/>
</dbReference>
<evidence type="ECO:0000313" key="3">
    <source>
        <dbReference type="EMBL" id="RFA33113.1"/>
    </source>
</evidence>
<protein>
    <recommendedName>
        <fullName evidence="5">Short-chain dehydrogenase</fullName>
    </recommendedName>
</protein>
<dbReference type="Proteomes" id="UP000256763">
    <property type="component" value="Unassembled WGS sequence"/>
</dbReference>
<evidence type="ECO:0008006" key="5">
    <source>
        <dbReference type="Google" id="ProtNLM"/>
    </source>
</evidence>
<dbReference type="PANTHER" id="PTHR42879">
    <property type="entry name" value="3-OXOACYL-(ACYL-CARRIER-PROTEIN) REDUCTASE"/>
    <property type="match status" value="1"/>
</dbReference>
<evidence type="ECO:0000256" key="1">
    <source>
        <dbReference type="ARBA" id="ARBA00006484"/>
    </source>
</evidence>
<dbReference type="InterPro" id="IPR036291">
    <property type="entry name" value="NAD(P)-bd_dom_sf"/>
</dbReference>
<keyword evidence="4" id="KW-1185">Reference proteome</keyword>
<dbReference type="GO" id="GO:0032787">
    <property type="term" value="P:monocarboxylic acid metabolic process"/>
    <property type="evidence" value="ECO:0007669"/>
    <property type="project" value="UniProtKB-ARBA"/>
</dbReference>
<dbReference type="OrthoDB" id="9793499at2"/>
<dbReference type="SUPFAM" id="SSF51735">
    <property type="entry name" value="NAD(P)-binding Rossmann-fold domains"/>
    <property type="match status" value="1"/>
</dbReference>
<sequence>MSIEAPVALVTGASRGLGQAMSLALASRGWRLGLVARDQQRLEICAEAVRRQGGEAWVFSADLGQPAEAHKLAEQLTARYGQRLDLLVNNAGNMGDERRFEAVNPGFWSALLEANLTSAYLCCWYLLPALKEARGCIVNISSGAAVRTGFLNLAYGVAKAGLDRLTQGLAAELNGTVACVSLSPPVSDTETVRKIYPTQAVTEWAAPPSLTADALLKLLDLGPSRFNGQVVGARELLEQ</sequence>
<dbReference type="PRINTS" id="PR00080">
    <property type="entry name" value="SDRFAMILY"/>
</dbReference>
<dbReference type="AlphaFoldDB" id="A0A3E0WLM5"/>
<dbReference type="EMBL" id="NFZW01000023">
    <property type="protein sequence ID" value="RFA33113.1"/>
    <property type="molecule type" value="Genomic_DNA"/>
</dbReference>
<dbReference type="InterPro" id="IPR050259">
    <property type="entry name" value="SDR"/>
</dbReference>
<reference evidence="4" key="1">
    <citation type="submission" date="2017-05" db="EMBL/GenBank/DDBJ databases">
        <authorList>
            <person name="Sharma S."/>
            <person name="Sidhu C."/>
            <person name="Pinnaka A.K."/>
        </authorList>
    </citation>
    <scope>NUCLEOTIDE SEQUENCE [LARGE SCALE GENOMIC DNA]</scope>
    <source>
        <strain evidence="4">AK93</strain>
    </source>
</reference>
<dbReference type="PANTHER" id="PTHR42879:SF2">
    <property type="entry name" value="3-OXOACYL-[ACYL-CARRIER-PROTEIN] REDUCTASE FABG"/>
    <property type="match status" value="1"/>
</dbReference>
<evidence type="ECO:0000256" key="2">
    <source>
        <dbReference type="RuleBase" id="RU000363"/>
    </source>
</evidence>
<comment type="caution">
    <text evidence="3">The sequence shown here is derived from an EMBL/GenBank/DDBJ whole genome shotgun (WGS) entry which is preliminary data.</text>
</comment>
<organism evidence="3 4">
    <name type="scientific">Alkalilimnicola ehrlichii</name>
    <dbReference type="NCBI Taxonomy" id="351052"/>
    <lineage>
        <taxon>Bacteria</taxon>
        <taxon>Pseudomonadati</taxon>
        <taxon>Pseudomonadota</taxon>
        <taxon>Gammaproteobacteria</taxon>
        <taxon>Chromatiales</taxon>
        <taxon>Ectothiorhodospiraceae</taxon>
        <taxon>Alkalilimnicola</taxon>
    </lineage>
</organism>
<dbReference type="RefSeq" id="WP_116303568.1">
    <property type="nucleotide sequence ID" value="NZ_NFZV01000024.1"/>
</dbReference>
<proteinExistence type="inferred from homology"/>